<sequence>MLPIPFFIMLFGIYWAEQEQINELDSMTIAMLVPAPVHDMLLPEQFAGRQLLFYQAGSPVYRELWAGKVCWVLVGAQKAGDEVPAFDHILVFPGFIYQRV</sequence>
<dbReference type="Proteomes" id="UP000467214">
    <property type="component" value="Unassembled WGS sequence"/>
</dbReference>
<comment type="caution">
    <text evidence="1">The sequence shown here is derived from an EMBL/GenBank/DDBJ whole genome shotgun (WGS) entry which is preliminary data.</text>
</comment>
<protein>
    <submittedName>
        <fullName evidence="1">Uncharacterized protein</fullName>
    </submittedName>
</protein>
<reference evidence="1 2" key="1">
    <citation type="submission" date="2019-12" db="EMBL/GenBank/DDBJ databases">
        <title>Neisseriaceae gen. nov. sp. Genome sequencing and assembly.</title>
        <authorList>
            <person name="Liu Z."/>
            <person name="Li A."/>
        </authorList>
    </citation>
    <scope>NUCLEOTIDE SEQUENCE [LARGE SCALE GENOMIC DNA]</scope>
    <source>
        <strain evidence="1 2">B2N2-7</strain>
    </source>
</reference>
<evidence type="ECO:0000313" key="2">
    <source>
        <dbReference type="Proteomes" id="UP000467214"/>
    </source>
</evidence>
<evidence type="ECO:0000313" key="1">
    <source>
        <dbReference type="EMBL" id="MXR36573.1"/>
    </source>
</evidence>
<gene>
    <name evidence="1" type="ORF">GQF02_06270</name>
</gene>
<dbReference type="AlphaFoldDB" id="A0A845BVN8"/>
<keyword evidence="2" id="KW-1185">Reference proteome</keyword>
<proteinExistence type="predicted"/>
<organism evidence="1 2">
    <name type="scientific">Craterilacuibacter sinensis</name>
    <dbReference type="NCBI Taxonomy" id="2686017"/>
    <lineage>
        <taxon>Bacteria</taxon>
        <taxon>Pseudomonadati</taxon>
        <taxon>Pseudomonadota</taxon>
        <taxon>Betaproteobacteria</taxon>
        <taxon>Neisseriales</taxon>
        <taxon>Neisseriaceae</taxon>
        <taxon>Craterilacuibacter</taxon>
    </lineage>
</organism>
<dbReference type="EMBL" id="WSSB01000004">
    <property type="protein sequence ID" value="MXR36573.1"/>
    <property type="molecule type" value="Genomic_DNA"/>
</dbReference>
<dbReference type="RefSeq" id="WP_160795675.1">
    <property type="nucleotide sequence ID" value="NZ_WSSB01000004.1"/>
</dbReference>
<name>A0A845BVN8_9NEIS</name>
<accession>A0A845BVN8</accession>